<evidence type="ECO:0000256" key="3">
    <source>
        <dbReference type="ARBA" id="ARBA00022490"/>
    </source>
</evidence>
<evidence type="ECO:0000256" key="6">
    <source>
        <dbReference type="ARBA" id="ARBA00022843"/>
    </source>
</evidence>
<feature type="domain" description="Zinc-finger" evidence="11">
    <location>
        <begin position="483"/>
        <end position="559"/>
    </location>
</feature>
<feature type="compositionally biased region" description="Gly residues" evidence="10">
    <location>
        <begin position="903"/>
        <end position="912"/>
    </location>
</feature>
<proteinExistence type="predicted"/>
<feature type="region of interest" description="Disordered" evidence="10">
    <location>
        <begin position="602"/>
        <end position="657"/>
    </location>
</feature>
<sequence length="1002" mass="108267">MQRHVAGGPSFFLLAPEEGLPAPLGHDRPDAADGPGPSDGPALRWAVVSGTDHAAVRAALLADGRAIDINPDCVPVDVLVRLGFRVDTCVQRPGDVVVLPLDAWFQAEACADAPAIATLLSWTRFCASTIAAAFDGLLPSLHDVLAPDQSMIKSIIAHSVRALAADLAADPDPHPDRVADLARLVPLFGRMLDAEWIEAQDPDQADMASSDRFAAGLPVFVAPHSADPAARWCSFCRCHLWNRALECPILLADDDFDVHPSSIADRLPVSRTRRHSSDDRQDKQKDFFIDSAVPIESVVAAFERINHADSSPNIANDRPPLPADAANAAAAAAAAAAAQAFAARAAEPQTAASLTTLPDPQGPDSADPDSSEPESLLVDSDAESRRGAAFQLCFDCYAKGRSCSHDIAMKFVQAHPMHELIDEYKRAAETVNALINRLTAAGSDLPAKLEPLAVDLALGSPQCEMQAGTITHRLWARRQSPTTLYCHQCKISRYVHQQILCPTCKQATAVRRKGHYCVACLWNRYGENMYEILRRREWACPLCMRICNCSTCLRERGIRDFALTTDANAGLKGRYILTLWCDDPHNRGSYFDTKLIQLMRDGEKASMDASHKRSRTSSSHKRERTRELDIHMHDILPDTNGGEQDTGGAASRTRKRRVSTGRLRMPDVPPMTIPRQVPEEWSPGSVTTLLRRHSINSPDPLAPVLTSAFGPASAVSAGGQSVPGTPFITSSSLPSAGIRGTASLATPMLTPNPLSTAAPSPVPDAAGSHRTLSVSIVPTAGGGEARERRGHERRRTLSKSMKLGDRSAQPPVDPNIRMTLPPLNGKHPLVLATAISFLETFLPHQEMQLIYAEMHAADFYLPPNYKWLYPFPTDFGSTMLDSMRRADSTATISRGSSSSSIGAGSGGGGGTSAGSSMIAIPRSTQPKCSCSACVLSAAGIASPCAFASHGSWTDDPQSEFNFLRYVYESQRLLTEAGLWKSLQVFSRWMQAREITIEHDPSK</sequence>
<name>A0ABR4NIU4_9FUNG</name>
<keyword evidence="5" id="KW-0597">Phosphoprotein</keyword>
<evidence type="ECO:0000256" key="2">
    <source>
        <dbReference type="ARBA" id="ARBA00004496"/>
    </source>
</evidence>
<dbReference type="Proteomes" id="UP001527925">
    <property type="component" value="Unassembled WGS sequence"/>
</dbReference>
<evidence type="ECO:0000256" key="7">
    <source>
        <dbReference type="ARBA" id="ARBA00023015"/>
    </source>
</evidence>
<feature type="compositionally biased region" description="Basic and acidic residues" evidence="10">
    <location>
        <begin position="602"/>
        <end position="611"/>
    </location>
</feature>
<gene>
    <name evidence="12" type="ORF">HK105_201099</name>
</gene>
<feature type="compositionally biased region" description="Basic and acidic residues" evidence="10">
    <location>
        <begin position="624"/>
        <end position="636"/>
    </location>
</feature>
<dbReference type="EMBL" id="JADGIZ020000003">
    <property type="protein sequence ID" value="KAL2919453.1"/>
    <property type="molecule type" value="Genomic_DNA"/>
</dbReference>
<organism evidence="12 13">
    <name type="scientific">Polyrhizophydium stewartii</name>
    <dbReference type="NCBI Taxonomy" id="2732419"/>
    <lineage>
        <taxon>Eukaryota</taxon>
        <taxon>Fungi</taxon>
        <taxon>Fungi incertae sedis</taxon>
        <taxon>Chytridiomycota</taxon>
        <taxon>Chytridiomycota incertae sedis</taxon>
        <taxon>Chytridiomycetes</taxon>
        <taxon>Rhizophydiales</taxon>
        <taxon>Rhizophydiales incertae sedis</taxon>
        <taxon>Polyrhizophydium</taxon>
    </lineage>
</organism>
<dbReference type="InterPro" id="IPR018866">
    <property type="entry name" value="Znf-4CXXC_R1"/>
</dbReference>
<evidence type="ECO:0000256" key="10">
    <source>
        <dbReference type="SAM" id="MobiDB-lite"/>
    </source>
</evidence>
<keyword evidence="9" id="KW-0539">Nucleus</keyword>
<keyword evidence="7" id="KW-0805">Transcription regulation</keyword>
<keyword evidence="6" id="KW-0832">Ubl conjugation</keyword>
<dbReference type="Pfam" id="PF10497">
    <property type="entry name" value="zf-4CXXC_R1"/>
    <property type="match status" value="1"/>
</dbReference>
<reference evidence="12 13" key="1">
    <citation type="submission" date="2023-09" db="EMBL/GenBank/DDBJ databases">
        <title>Pangenome analysis of Batrachochytrium dendrobatidis and related Chytrids.</title>
        <authorList>
            <person name="Yacoub M.N."/>
            <person name="Stajich J.E."/>
            <person name="James T.Y."/>
        </authorList>
    </citation>
    <scope>NUCLEOTIDE SEQUENCE [LARGE SCALE GENOMIC DNA]</scope>
    <source>
        <strain evidence="12 13">JEL0888</strain>
    </source>
</reference>
<feature type="compositionally biased region" description="Basic residues" evidence="10">
    <location>
        <begin position="612"/>
        <end position="623"/>
    </location>
</feature>
<evidence type="ECO:0000259" key="11">
    <source>
        <dbReference type="Pfam" id="PF10497"/>
    </source>
</evidence>
<feature type="region of interest" description="Disordered" evidence="10">
    <location>
        <begin position="890"/>
        <end position="916"/>
    </location>
</feature>
<evidence type="ECO:0000256" key="5">
    <source>
        <dbReference type="ARBA" id="ARBA00022553"/>
    </source>
</evidence>
<keyword evidence="8" id="KW-0804">Transcription</keyword>
<evidence type="ECO:0000313" key="12">
    <source>
        <dbReference type="EMBL" id="KAL2919453.1"/>
    </source>
</evidence>
<accession>A0ABR4NIU4</accession>
<evidence type="ECO:0000313" key="13">
    <source>
        <dbReference type="Proteomes" id="UP001527925"/>
    </source>
</evidence>
<keyword evidence="13" id="KW-1185">Reference proteome</keyword>
<feature type="region of interest" description="Disordered" evidence="10">
    <location>
        <begin position="349"/>
        <end position="381"/>
    </location>
</feature>
<feature type="region of interest" description="Disordered" evidence="10">
    <location>
        <begin position="778"/>
        <end position="814"/>
    </location>
</feature>
<protein>
    <recommendedName>
        <fullName evidence="11">Zinc-finger domain-containing protein</fullName>
    </recommendedName>
</protein>
<comment type="caution">
    <text evidence="12">The sequence shown here is derived from an EMBL/GenBank/DDBJ whole genome shotgun (WGS) entry which is preliminary data.</text>
</comment>
<keyword evidence="3" id="KW-0963">Cytoplasm</keyword>
<dbReference type="InterPro" id="IPR040221">
    <property type="entry name" value="CDCA7/CDA7L"/>
</dbReference>
<evidence type="ECO:0000256" key="1">
    <source>
        <dbReference type="ARBA" id="ARBA00004123"/>
    </source>
</evidence>
<keyword evidence="4" id="KW-1017">Isopeptide bond</keyword>
<evidence type="ECO:0000256" key="9">
    <source>
        <dbReference type="ARBA" id="ARBA00023242"/>
    </source>
</evidence>
<evidence type="ECO:0000256" key="8">
    <source>
        <dbReference type="ARBA" id="ARBA00023163"/>
    </source>
</evidence>
<feature type="compositionally biased region" description="Low complexity" evidence="10">
    <location>
        <begin position="890"/>
        <end position="902"/>
    </location>
</feature>
<comment type="subcellular location">
    <subcellularLocation>
        <location evidence="2">Cytoplasm</location>
    </subcellularLocation>
    <subcellularLocation>
        <location evidence="1">Nucleus</location>
    </subcellularLocation>
</comment>
<evidence type="ECO:0000256" key="4">
    <source>
        <dbReference type="ARBA" id="ARBA00022499"/>
    </source>
</evidence>
<dbReference type="PANTHER" id="PTHR31169">
    <property type="entry name" value="OS05G0300700 PROTEIN"/>
    <property type="match status" value="1"/>
</dbReference>
<dbReference type="PANTHER" id="PTHR31169:SF8">
    <property type="entry name" value="ZINC-FINGER DOMAIN OF MONOAMINE-OXIDASE A REPRESSOR R1 PROTEIN"/>
    <property type="match status" value="1"/>
</dbReference>